<accession>A0A9Q1H7Y5</accession>
<dbReference type="Gene3D" id="3.90.70.10">
    <property type="entry name" value="Cysteine proteinases"/>
    <property type="match status" value="1"/>
</dbReference>
<dbReference type="Pfam" id="PF00112">
    <property type="entry name" value="Peptidase_C1"/>
    <property type="match status" value="1"/>
</dbReference>
<dbReference type="Pfam" id="PF08246">
    <property type="entry name" value="Inhibitor_I29"/>
    <property type="match status" value="1"/>
</dbReference>
<keyword evidence="5" id="KW-0865">Zymogen</keyword>
<proteinExistence type="inferred from homology"/>
<dbReference type="CDD" id="cd02248">
    <property type="entry name" value="Peptidase_C1A"/>
    <property type="match status" value="1"/>
</dbReference>
<dbReference type="InterPro" id="IPR013201">
    <property type="entry name" value="Prot_inhib_I29"/>
</dbReference>
<dbReference type="FunFam" id="3.90.70.10:FF:000006">
    <property type="entry name" value="Cathepsin S"/>
    <property type="match status" value="1"/>
</dbReference>
<feature type="domain" description="Peptidase C1A papain C-terminal" evidence="8">
    <location>
        <begin position="116"/>
        <end position="330"/>
    </location>
</feature>
<dbReference type="InterPro" id="IPR038765">
    <property type="entry name" value="Papain-like_cys_pep_sf"/>
</dbReference>
<reference evidence="10" key="1">
    <citation type="submission" date="2021-10" db="EMBL/GenBank/DDBJ databases">
        <title>Tropical sea cucumber genome reveals ecological adaptation and Cuvierian tubules defense mechanism.</title>
        <authorList>
            <person name="Chen T."/>
        </authorList>
    </citation>
    <scope>NUCLEOTIDE SEQUENCE</scope>
    <source>
        <strain evidence="10">Nanhai2018</strain>
        <tissue evidence="10">Muscle</tissue>
    </source>
</reference>
<feature type="signal peptide" evidence="7">
    <location>
        <begin position="1"/>
        <end position="18"/>
    </location>
</feature>
<dbReference type="GO" id="GO:0008234">
    <property type="term" value="F:cysteine-type peptidase activity"/>
    <property type="evidence" value="ECO:0007669"/>
    <property type="project" value="UniProtKB-KW"/>
</dbReference>
<gene>
    <name evidence="10" type="ORF">HOLleu_19828</name>
</gene>
<dbReference type="SMART" id="SM00848">
    <property type="entry name" value="Inhibitor_I29"/>
    <property type="match status" value="1"/>
</dbReference>
<dbReference type="OrthoDB" id="10253408at2759"/>
<comment type="similarity">
    <text evidence="1">Belongs to the peptidase C1 family.</text>
</comment>
<evidence type="ECO:0000256" key="6">
    <source>
        <dbReference type="ARBA" id="ARBA00023157"/>
    </source>
</evidence>
<dbReference type="InterPro" id="IPR013128">
    <property type="entry name" value="Peptidase_C1A"/>
</dbReference>
<name>A0A9Q1H7Y5_HOLLE</name>
<evidence type="ECO:0000313" key="10">
    <source>
        <dbReference type="EMBL" id="KAJ8035983.1"/>
    </source>
</evidence>
<evidence type="ECO:0000256" key="3">
    <source>
        <dbReference type="ARBA" id="ARBA00022801"/>
    </source>
</evidence>
<sequence length="331" mass="37888">MITHKLALIISCVATVLSSSAIDKDLDHSWKLWKQEFSKNFSKDEEMFRRRIWEDNLQLVNKHNDEHSRGLHSYTLGMNEYADMTNEEFVAVMTGYTDDVQYERKRQNISGLYGTPPRRIDWRDHGYVTKVKTQGHCGSCWAFTTTGALEGQHFRKTGQLVSLSEQNLVDCSTWNDGCRGGLTTKAFQYVIDNGGIDTEWSYQYEGQQHRCRFNRYNVGATMTSYVTLRPGSEPDLERAVGSVGPIATSIDAEQPTFRFYKSGIYYDRNCNSLYTNHAVLVVGYDTDPNGVEYWIVKNSWGAYWGQGGYAWMLKYRGNQCGIANYASYPIV</sequence>
<keyword evidence="7" id="KW-0732">Signal</keyword>
<dbReference type="PRINTS" id="PR00705">
    <property type="entry name" value="PAPAIN"/>
</dbReference>
<dbReference type="PANTHER" id="PTHR12411">
    <property type="entry name" value="CYSTEINE PROTEASE FAMILY C1-RELATED"/>
    <property type="match status" value="1"/>
</dbReference>
<dbReference type="EMBL" id="JAIZAY010000009">
    <property type="protein sequence ID" value="KAJ8035983.1"/>
    <property type="molecule type" value="Genomic_DNA"/>
</dbReference>
<dbReference type="SUPFAM" id="SSF54001">
    <property type="entry name" value="Cysteine proteinases"/>
    <property type="match status" value="1"/>
</dbReference>
<dbReference type="InterPro" id="IPR000169">
    <property type="entry name" value="Pept_cys_AS"/>
</dbReference>
<evidence type="ECO:0000256" key="7">
    <source>
        <dbReference type="SAM" id="SignalP"/>
    </source>
</evidence>
<feature type="chain" id="PRO_5040466247" evidence="7">
    <location>
        <begin position="19"/>
        <end position="331"/>
    </location>
</feature>
<keyword evidence="11" id="KW-1185">Reference proteome</keyword>
<evidence type="ECO:0000256" key="5">
    <source>
        <dbReference type="ARBA" id="ARBA00023145"/>
    </source>
</evidence>
<protein>
    <submittedName>
        <fullName evidence="10">Cathepsin L</fullName>
    </submittedName>
</protein>
<dbReference type="Proteomes" id="UP001152320">
    <property type="component" value="Chromosome 9"/>
</dbReference>
<evidence type="ECO:0000259" key="9">
    <source>
        <dbReference type="SMART" id="SM00848"/>
    </source>
</evidence>
<feature type="domain" description="Cathepsin propeptide inhibitor" evidence="9">
    <location>
        <begin position="30"/>
        <end position="89"/>
    </location>
</feature>
<evidence type="ECO:0000259" key="8">
    <source>
        <dbReference type="SMART" id="SM00645"/>
    </source>
</evidence>
<dbReference type="InterPro" id="IPR025660">
    <property type="entry name" value="Pept_his_AS"/>
</dbReference>
<dbReference type="InterPro" id="IPR000668">
    <property type="entry name" value="Peptidase_C1A_C"/>
</dbReference>
<dbReference type="AlphaFoldDB" id="A0A9Q1H7Y5"/>
<evidence type="ECO:0000313" key="11">
    <source>
        <dbReference type="Proteomes" id="UP001152320"/>
    </source>
</evidence>
<dbReference type="GO" id="GO:0006508">
    <property type="term" value="P:proteolysis"/>
    <property type="evidence" value="ECO:0007669"/>
    <property type="project" value="UniProtKB-KW"/>
</dbReference>
<evidence type="ECO:0000256" key="4">
    <source>
        <dbReference type="ARBA" id="ARBA00022807"/>
    </source>
</evidence>
<evidence type="ECO:0000256" key="1">
    <source>
        <dbReference type="ARBA" id="ARBA00008455"/>
    </source>
</evidence>
<keyword evidence="4" id="KW-0788">Thiol protease</keyword>
<evidence type="ECO:0000256" key="2">
    <source>
        <dbReference type="ARBA" id="ARBA00022670"/>
    </source>
</evidence>
<comment type="caution">
    <text evidence="10">The sequence shown here is derived from an EMBL/GenBank/DDBJ whole genome shotgun (WGS) entry which is preliminary data.</text>
</comment>
<dbReference type="PROSITE" id="PS00639">
    <property type="entry name" value="THIOL_PROTEASE_HIS"/>
    <property type="match status" value="1"/>
</dbReference>
<keyword evidence="2" id="KW-0645">Protease</keyword>
<keyword evidence="3" id="KW-0378">Hydrolase</keyword>
<dbReference type="SMART" id="SM00645">
    <property type="entry name" value="Pept_C1"/>
    <property type="match status" value="1"/>
</dbReference>
<dbReference type="PROSITE" id="PS00139">
    <property type="entry name" value="THIOL_PROTEASE_CYS"/>
    <property type="match status" value="1"/>
</dbReference>
<keyword evidence="6" id="KW-1015">Disulfide bond</keyword>
<dbReference type="InterPro" id="IPR039417">
    <property type="entry name" value="Peptidase_C1A_papain-like"/>
</dbReference>
<organism evidence="10 11">
    <name type="scientific">Holothuria leucospilota</name>
    <name type="common">Black long sea cucumber</name>
    <name type="synonym">Mertensiothuria leucospilota</name>
    <dbReference type="NCBI Taxonomy" id="206669"/>
    <lineage>
        <taxon>Eukaryota</taxon>
        <taxon>Metazoa</taxon>
        <taxon>Echinodermata</taxon>
        <taxon>Eleutherozoa</taxon>
        <taxon>Echinozoa</taxon>
        <taxon>Holothuroidea</taxon>
        <taxon>Aspidochirotacea</taxon>
        <taxon>Aspidochirotida</taxon>
        <taxon>Holothuriidae</taxon>
        <taxon>Holothuria</taxon>
    </lineage>
</organism>